<dbReference type="InterPro" id="IPR051264">
    <property type="entry name" value="FAD-oxidored/transferase_4"/>
</dbReference>
<dbReference type="PROSITE" id="PS51387">
    <property type="entry name" value="FAD_PCMH"/>
    <property type="match status" value="1"/>
</dbReference>
<dbReference type="Pfam" id="PF02913">
    <property type="entry name" value="FAD-oxidase_C"/>
    <property type="match status" value="1"/>
</dbReference>
<keyword evidence="7" id="KW-1185">Reference proteome</keyword>
<dbReference type="InterPro" id="IPR004113">
    <property type="entry name" value="FAD-bd_oxidored_4_C"/>
</dbReference>
<keyword evidence="6" id="KW-0560">Oxidoreductase</keyword>
<dbReference type="Gene3D" id="1.10.45.10">
    <property type="entry name" value="Vanillyl-alcohol Oxidase, Chain A, domain 4"/>
    <property type="match status" value="1"/>
</dbReference>
<dbReference type="InterPro" id="IPR016169">
    <property type="entry name" value="FAD-bd_PCMH_sub2"/>
</dbReference>
<dbReference type="RefSeq" id="WP_053938312.1">
    <property type="nucleotide sequence ID" value="NZ_LAQT01000010.1"/>
</dbReference>
<dbReference type="EMBL" id="LAQT01000010">
    <property type="protein sequence ID" value="KPC52040.1"/>
    <property type="molecule type" value="Genomic_DNA"/>
</dbReference>
<comment type="caution">
    <text evidence="6">The sequence shown here is derived from an EMBL/GenBank/DDBJ whole genome shotgun (WGS) entry which is preliminary data.</text>
</comment>
<evidence type="ECO:0000256" key="1">
    <source>
        <dbReference type="ARBA" id="ARBA00001974"/>
    </source>
</evidence>
<dbReference type="Gene3D" id="3.30.465.10">
    <property type="match status" value="1"/>
</dbReference>
<evidence type="ECO:0000259" key="5">
    <source>
        <dbReference type="PROSITE" id="PS51387"/>
    </source>
</evidence>
<dbReference type="Pfam" id="PF01565">
    <property type="entry name" value="FAD_binding_4"/>
    <property type="match status" value="1"/>
</dbReference>
<dbReference type="InterPro" id="IPR016164">
    <property type="entry name" value="FAD-linked_Oxase-like_C"/>
</dbReference>
<dbReference type="STRING" id="857265.WG78_13310"/>
<comment type="similarity">
    <text evidence="2">Belongs to the FAD-binding oxidoreductase/transferase type 4 family.</text>
</comment>
<protein>
    <submittedName>
        <fullName evidence="6">Putative FAD-linked oxidoreductase</fullName>
        <ecNumber evidence="6">1.-.-.-</ecNumber>
    </submittedName>
</protein>
<organism evidence="6 7">
    <name type="scientific">Amantichitinum ursilacus</name>
    <dbReference type="NCBI Taxonomy" id="857265"/>
    <lineage>
        <taxon>Bacteria</taxon>
        <taxon>Pseudomonadati</taxon>
        <taxon>Pseudomonadota</taxon>
        <taxon>Betaproteobacteria</taxon>
        <taxon>Neisseriales</taxon>
        <taxon>Chitinibacteraceae</taxon>
        <taxon>Amantichitinum</taxon>
    </lineage>
</organism>
<reference evidence="6 7" key="1">
    <citation type="submission" date="2015-07" db="EMBL/GenBank/DDBJ databases">
        <title>Draft genome sequence of the Amantichitinum ursilacus IGB-41, a new chitin-degrading bacterium.</title>
        <authorList>
            <person name="Kirstahler P."/>
            <person name="Guenther M."/>
            <person name="Grumaz C."/>
            <person name="Rupp S."/>
            <person name="Zibek S."/>
            <person name="Sohn K."/>
        </authorList>
    </citation>
    <scope>NUCLEOTIDE SEQUENCE [LARGE SCALE GENOMIC DNA]</scope>
    <source>
        <strain evidence="6 7">IGB-41</strain>
    </source>
</reference>
<dbReference type="Proteomes" id="UP000037939">
    <property type="component" value="Unassembled WGS sequence"/>
</dbReference>
<keyword evidence="3" id="KW-0285">Flavoprotein</keyword>
<dbReference type="GO" id="GO:0016491">
    <property type="term" value="F:oxidoreductase activity"/>
    <property type="evidence" value="ECO:0007669"/>
    <property type="project" value="UniProtKB-KW"/>
</dbReference>
<dbReference type="FunFam" id="1.10.45.10:FF:000001">
    <property type="entry name" value="D-lactate dehydrogenase mitochondrial"/>
    <property type="match status" value="1"/>
</dbReference>
<dbReference type="Gene3D" id="3.30.70.2190">
    <property type="match status" value="1"/>
</dbReference>
<dbReference type="OrthoDB" id="8522822at2"/>
<sequence>MTDLLHALSEILDPAGILTGAATEGYMIDGRRRYHGRNLAVLRPRNTEEVAAIVKLCAAHGVPMVPQGGNTSLCGAATPDESGHAVVIALERMNRVLDVDVGNNTLTAEAGAIIADLQNAARDADRLFAADWGAKGSARVGGALGTNAGGLNVLRYGNMRDLTLGLEVVLADGRIWNGLRGLRKDNTGYDLKQLFIAGEGSLGIITRATFKLFPLPTAQATALVPVANPQGAVDLLRGLQHRLGDRVTSFELLSRRCWQLLAQYCPELPKPFAELPEWSVLAEVSDGGTDDDLLARFGEALLDEGADDAVIATSRSDAADFWALREAVPEAQKRKGVSIKQDIGVPTSAFPQFLQEAEAALQAALPGADIIAFGHLGDGNLHYNVFLDDVTNAAYQHEPRINEVVYEIVQRHGGTISAEHGIGQLKRDLLPQYRSEVELDLMRTIKHALDPHNLMNPGKLLAG</sequence>
<dbReference type="InterPro" id="IPR006094">
    <property type="entry name" value="Oxid_FAD_bind_N"/>
</dbReference>
<dbReference type="PATRIC" id="fig|857265.3.peg.2740"/>
<dbReference type="InterPro" id="IPR016171">
    <property type="entry name" value="Vanillyl_alc_oxidase_C-sub2"/>
</dbReference>
<name>A0A0N0GN16_9NEIS</name>
<dbReference type="Gene3D" id="3.30.43.10">
    <property type="entry name" value="Uridine Diphospho-n-acetylenolpyruvylglucosamine Reductase, domain 2"/>
    <property type="match status" value="1"/>
</dbReference>
<dbReference type="GO" id="GO:0071949">
    <property type="term" value="F:FAD binding"/>
    <property type="evidence" value="ECO:0007669"/>
    <property type="project" value="InterPro"/>
</dbReference>
<evidence type="ECO:0000313" key="6">
    <source>
        <dbReference type="EMBL" id="KPC52040.1"/>
    </source>
</evidence>
<accession>A0A0N0GN16</accession>
<dbReference type="SUPFAM" id="SSF55103">
    <property type="entry name" value="FAD-linked oxidases, C-terminal domain"/>
    <property type="match status" value="1"/>
</dbReference>
<dbReference type="EC" id="1.-.-.-" evidence="6"/>
<evidence type="ECO:0000313" key="7">
    <source>
        <dbReference type="Proteomes" id="UP000037939"/>
    </source>
</evidence>
<dbReference type="Gene3D" id="3.30.70.2740">
    <property type="match status" value="1"/>
</dbReference>
<proteinExistence type="inferred from homology"/>
<comment type="cofactor">
    <cofactor evidence="1">
        <name>FAD</name>
        <dbReference type="ChEBI" id="CHEBI:57692"/>
    </cofactor>
</comment>
<dbReference type="InterPro" id="IPR016167">
    <property type="entry name" value="FAD-bd_PCMH_sub1"/>
</dbReference>
<keyword evidence="4" id="KW-0274">FAD</keyword>
<evidence type="ECO:0000256" key="4">
    <source>
        <dbReference type="ARBA" id="ARBA00022827"/>
    </source>
</evidence>
<dbReference type="SUPFAM" id="SSF56176">
    <property type="entry name" value="FAD-binding/transporter-associated domain-like"/>
    <property type="match status" value="1"/>
</dbReference>
<dbReference type="InterPro" id="IPR036318">
    <property type="entry name" value="FAD-bd_PCMH-like_sf"/>
</dbReference>
<evidence type="ECO:0000256" key="3">
    <source>
        <dbReference type="ARBA" id="ARBA00022630"/>
    </source>
</evidence>
<evidence type="ECO:0000256" key="2">
    <source>
        <dbReference type="ARBA" id="ARBA00008000"/>
    </source>
</evidence>
<dbReference type="GO" id="GO:0022904">
    <property type="term" value="P:respiratory electron transport chain"/>
    <property type="evidence" value="ECO:0007669"/>
    <property type="project" value="TreeGrafter"/>
</dbReference>
<gene>
    <name evidence="6" type="ORF">WG78_13310</name>
</gene>
<feature type="domain" description="FAD-binding PCMH-type" evidence="5">
    <location>
        <begin position="34"/>
        <end position="215"/>
    </location>
</feature>
<dbReference type="InterPro" id="IPR016166">
    <property type="entry name" value="FAD-bd_PCMH"/>
</dbReference>
<dbReference type="PANTHER" id="PTHR43716:SF2">
    <property type="entry name" value="BLL6224 PROTEIN"/>
    <property type="match status" value="1"/>
</dbReference>
<dbReference type="AlphaFoldDB" id="A0A0N0GN16"/>
<dbReference type="PANTHER" id="PTHR43716">
    <property type="entry name" value="D-2-HYDROXYGLUTARATE DEHYDROGENASE, MITOCHONDRIAL"/>
    <property type="match status" value="1"/>
</dbReference>